<accession>A0ABS5B4N3</accession>
<dbReference type="Pfam" id="PF13125">
    <property type="entry name" value="DUF3958"/>
    <property type="match status" value="1"/>
</dbReference>
<evidence type="ECO:0000313" key="2">
    <source>
        <dbReference type="EMBL" id="MBP2623798.1"/>
    </source>
</evidence>
<proteinExistence type="predicted"/>
<comment type="caution">
    <text evidence="2">The sequence shown here is derived from an EMBL/GenBank/DDBJ whole genome shotgun (WGS) entry which is preliminary data.</text>
</comment>
<protein>
    <submittedName>
        <fullName evidence="2">Uncharacterized protein</fullName>
    </submittedName>
</protein>
<sequence length="119" mass="14435">MNQKEKRLDLLHQKERDLLEREEELRQDRQQMMAAEEDYFYHEGAVANFLKELSYKYQEPAYLFERLDTEFFHESSKISSSFEEDLESLKNQERKIGRSLEDLAEERLRLNQEGGRGLW</sequence>
<reference evidence="2 3" key="1">
    <citation type="submission" date="2018-02" db="EMBL/GenBank/DDBJ databases">
        <title>Draft genome sequence of Streptococcus oricebi CCUG 70868T type strain.</title>
        <authorList>
            <person name="Mendez V."/>
            <person name="Salva-Serra F."/>
            <person name="Jaen-Luchoro D."/>
            <person name="Gonzales-Siles L."/>
            <person name="Karlsson R."/>
            <person name="Engstrom-Jakobsson H."/>
            <person name="Busquets A."/>
            <person name="Gomila M."/>
            <person name="Pineiro-Iglesias B."/>
            <person name="Bennasar-Figueras A."/>
            <person name="Seeger M."/>
            <person name="Moore E."/>
        </authorList>
    </citation>
    <scope>NUCLEOTIDE SEQUENCE [LARGE SCALE GENOMIC DNA]</scope>
    <source>
        <strain evidence="2 3">CCUG 70868</strain>
    </source>
</reference>
<dbReference type="RefSeq" id="WP_209628296.1">
    <property type="nucleotide sequence ID" value="NZ_PRDG01000004.1"/>
</dbReference>
<gene>
    <name evidence="2" type="ORF">C4K46_07575</name>
</gene>
<organism evidence="2 3">
    <name type="scientific">Streptococcus oricebi</name>
    <dbReference type="NCBI Taxonomy" id="1547447"/>
    <lineage>
        <taxon>Bacteria</taxon>
        <taxon>Bacillati</taxon>
        <taxon>Bacillota</taxon>
        <taxon>Bacilli</taxon>
        <taxon>Lactobacillales</taxon>
        <taxon>Streptococcaceae</taxon>
        <taxon>Streptococcus</taxon>
    </lineage>
</organism>
<keyword evidence="3" id="KW-1185">Reference proteome</keyword>
<dbReference type="EMBL" id="PRDG01000004">
    <property type="protein sequence ID" value="MBP2623798.1"/>
    <property type="molecule type" value="Genomic_DNA"/>
</dbReference>
<evidence type="ECO:0000256" key="1">
    <source>
        <dbReference type="SAM" id="Coils"/>
    </source>
</evidence>
<dbReference type="Proteomes" id="UP001519296">
    <property type="component" value="Unassembled WGS sequence"/>
</dbReference>
<keyword evidence="1" id="KW-0175">Coiled coil</keyword>
<name>A0ABS5B4N3_9STRE</name>
<dbReference type="InterPro" id="IPR025014">
    <property type="entry name" value="DUF3958"/>
</dbReference>
<feature type="coiled-coil region" evidence="1">
    <location>
        <begin position="1"/>
        <end position="38"/>
    </location>
</feature>
<evidence type="ECO:0000313" key="3">
    <source>
        <dbReference type="Proteomes" id="UP001519296"/>
    </source>
</evidence>